<evidence type="ECO:0000256" key="6">
    <source>
        <dbReference type="SAM" id="MobiDB-lite"/>
    </source>
</evidence>
<dbReference type="PANTHER" id="PTHR39136">
    <property type="entry name" value="ALTERED INHERITANCE OF MITOCHONDRIA PROTEIN 11"/>
    <property type="match status" value="1"/>
</dbReference>
<dbReference type="EMBL" id="ML975169">
    <property type="protein sequence ID" value="KAF1809886.1"/>
    <property type="molecule type" value="Genomic_DNA"/>
</dbReference>
<dbReference type="GO" id="GO:0005739">
    <property type="term" value="C:mitochondrion"/>
    <property type="evidence" value="ECO:0007669"/>
    <property type="project" value="TreeGrafter"/>
</dbReference>
<organism evidence="7">
    <name type="scientific">Eremomyces bilateralis CBS 781.70</name>
    <dbReference type="NCBI Taxonomy" id="1392243"/>
    <lineage>
        <taxon>Eukaryota</taxon>
        <taxon>Fungi</taxon>
        <taxon>Dikarya</taxon>
        <taxon>Ascomycota</taxon>
        <taxon>Pezizomycotina</taxon>
        <taxon>Dothideomycetes</taxon>
        <taxon>Dothideomycetes incertae sedis</taxon>
        <taxon>Eremomycetales</taxon>
        <taxon>Eremomycetaceae</taxon>
        <taxon>Eremomyces</taxon>
    </lineage>
</organism>
<evidence type="ECO:0000256" key="2">
    <source>
        <dbReference type="ARBA" id="ARBA00022989"/>
    </source>
</evidence>
<comment type="subcellular location">
    <subcellularLocation>
        <location evidence="4">Membrane</location>
        <topology evidence="4">Multi-pass membrane protein</topology>
    </subcellularLocation>
</comment>
<evidence type="ECO:0000256" key="3">
    <source>
        <dbReference type="ARBA" id="ARBA00023136"/>
    </source>
</evidence>
<sequence>MKGNTAEASRSAQDAGSESNSRSNVDDSSILSARSRRQFSTFAFGATLCLVSAVLTKRTFVRRYNTSRPAFFEPSNNPPPPINAAKLAGEALGLATINVWSWAAMIGGGTLWAFDVSSMAEFRQSTRDALGWNEKEQAAQRQEQDMEDRIAKILERREAERQASK</sequence>
<dbReference type="RefSeq" id="XP_033531517.1">
    <property type="nucleotide sequence ID" value="XM_033673864.1"/>
</dbReference>
<keyword evidence="8" id="KW-1185">Reference proteome</keyword>
<dbReference type="InterPro" id="IPR038814">
    <property type="entry name" value="AIM11"/>
</dbReference>
<reference evidence="7 9" key="1">
    <citation type="submission" date="2020-01" db="EMBL/GenBank/DDBJ databases">
        <authorList>
            <consortium name="DOE Joint Genome Institute"/>
            <person name="Haridas S."/>
            <person name="Albert R."/>
            <person name="Binder M."/>
            <person name="Bloem J."/>
            <person name="Labutti K."/>
            <person name="Salamov A."/>
            <person name="Andreopoulos B."/>
            <person name="Baker S.E."/>
            <person name="Barry K."/>
            <person name="Bills G."/>
            <person name="Bluhm B.H."/>
            <person name="Cannon C."/>
            <person name="Castanera R."/>
            <person name="Culley D.E."/>
            <person name="Daum C."/>
            <person name="Ezra D."/>
            <person name="Gonzalez J.B."/>
            <person name="Henrissat B."/>
            <person name="Kuo A."/>
            <person name="Liang C."/>
            <person name="Lipzen A."/>
            <person name="Lutzoni F."/>
            <person name="Magnuson J."/>
            <person name="Mondo S."/>
            <person name="Nolan M."/>
            <person name="Ohm R."/>
            <person name="Pangilinan J."/>
            <person name="Park H.-J."/>
            <person name="Ramirez L."/>
            <person name="Alfaro M."/>
            <person name="Sun H."/>
            <person name="Tritt A."/>
            <person name="Yoshinaga Y."/>
            <person name="Zwiers L.-H."/>
            <person name="Turgeon B.G."/>
            <person name="Goodwin S.B."/>
            <person name="Spatafora J.W."/>
            <person name="Crous P.W."/>
            <person name="Grigoriev I.V."/>
        </authorList>
    </citation>
    <scope>NUCLEOTIDE SEQUENCE</scope>
    <source>
        <strain evidence="7 9">CBS 781.70</strain>
    </source>
</reference>
<comment type="similarity">
    <text evidence="4">Belongs to the AIM11 family.</text>
</comment>
<evidence type="ECO:0000313" key="8">
    <source>
        <dbReference type="Proteomes" id="UP000504638"/>
    </source>
</evidence>
<keyword evidence="2 4" id="KW-1133">Transmembrane helix</keyword>
<feature type="region of interest" description="Disordered" evidence="6">
    <location>
        <begin position="1"/>
        <end position="27"/>
    </location>
</feature>
<keyword evidence="5" id="KW-0175">Coiled coil</keyword>
<feature type="transmembrane region" description="Helical" evidence="4">
    <location>
        <begin position="39"/>
        <end position="56"/>
    </location>
</feature>
<keyword evidence="3 4" id="KW-0472">Membrane</keyword>
<feature type="coiled-coil region" evidence="5">
    <location>
        <begin position="136"/>
        <end position="163"/>
    </location>
</feature>
<dbReference type="Proteomes" id="UP000504638">
    <property type="component" value="Unplaced"/>
</dbReference>
<protein>
    <recommendedName>
        <fullName evidence="4">Altered inheritance of mitochondria protein 11</fullName>
    </recommendedName>
</protein>
<gene>
    <name evidence="4" type="primary">AIM11</name>
    <name evidence="7 9" type="ORF">P152DRAFT_142592</name>
</gene>
<keyword evidence="1 4" id="KW-0812">Transmembrane</keyword>
<evidence type="ECO:0000256" key="1">
    <source>
        <dbReference type="ARBA" id="ARBA00022692"/>
    </source>
</evidence>
<name>A0A6G1FW05_9PEZI</name>
<proteinExistence type="inferred from homology"/>
<dbReference type="AlphaFoldDB" id="A0A6G1FW05"/>
<evidence type="ECO:0000313" key="7">
    <source>
        <dbReference type="EMBL" id="KAF1809886.1"/>
    </source>
</evidence>
<evidence type="ECO:0000313" key="9">
    <source>
        <dbReference type="RefSeq" id="XP_033531517.1"/>
    </source>
</evidence>
<accession>A0A6G1FW05</accession>
<dbReference type="GO" id="GO:0016020">
    <property type="term" value="C:membrane"/>
    <property type="evidence" value="ECO:0007669"/>
    <property type="project" value="UniProtKB-SubCell"/>
</dbReference>
<evidence type="ECO:0000256" key="4">
    <source>
        <dbReference type="RuleBase" id="RU367098"/>
    </source>
</evidence>
<reference evidence="9" key="3">
    <citation type="submission" date="2025-04" db="UniProtKB">
        <authorList>
            <consortium name="RefSeq"/>
        </authorList>
    </citation>
    <scope>IDENTIFICATION</scope>
    <source>
        <strain evidence="9">CBS 781.70</strain>
    </source>
</reference>
<evidence type="ECO:0000256" key="5">
    <source>
        <dbReference type="SAM" id="Coils"/>
    </source>
</evidence>
<reference evidence="9" key="2">
    <citation type="submission" date="2020-04" db="EMBL/GenBank/DDBJ databases">
        <authorList>
            <consortium name="NCBI Genome Project"/>
        </authorList>
    </citation>
    <scope>NUCLEOTIDE SEQUENCE</scope>
    <source>
        <strain evidence="9">CBS 781.70</strain>
    </source>
</reference>
<dbReference type="PANTHER" id="PTHR39136:SF1">
    <property type="entry name" value="ALTERED INHERITANCE OF MITOCHONDRIA PROTEIN 11"/>
    <property type="match status" value="1"/>
</dbReference>
<dbReference type="OrthoDB" id="3558022at2759"/>